<evidence type="ECO:0000256" key="1">
    <source>
        <dbReference type="SAM" id="MobiDB-lite"/>
    </source>
</evidence>
<protein>
    <submittedName>
        <fullName evidence="2">Str. FM013</fullName>
    </submittedName>
</protein>
<reference evidence="2 3" key="1">
    <citation type="journal article" date="2014" name="Nat. Commun.">
        <title>Multiple recent horizontal transfers of a large genomic region in cheese making fungi.</title>
        <authorList>
            <person name="Cheeseman K."/>
            <person name="Ropars J."/>
            <person name="Renault P."/>
            <person name="Dupont J."/>
            <person name="Gouzy J."/>
            <person name="Branca A."/>
            <person name="Abraham A.L."/>
            <person name="Ceppi M."/>
            <person name="Conseiller E."/>
            <person name="Debuchy R."/>
            <person name="Malagnac F."/>
            <person name="Goarin A."/>
            <person name="Silar P."/>
            <person name="Lacoste S."/>
            <person name="Sallet E."/>
            <person name="Bensimon A."/>
            <person name="Giraud T."/>
            <person name="Brygoo Y."/>
        </authorList>
    </citation>
    <scope>NUCLEOTIDE SEQUENCE [LARGE SCALE GENOMIC DNA]</scope>
    <source>
        <strain evidence="3">FM 013</strain>
    </source>
</reference>
<dbReference type="Proteomes" id="UP000053732">
    <property type="component" value="Unassembled WGS sequence"/>
</dbReference>
<feature type="region of interest" description="Disordered" evidence="1">
    <location>
        <begin position="1"/>
        <end position="198"/>
    </location>
</feature>
<name>A0A0G4P623_PENC3</name>
<feature type="compositionally biased region" description="Basic and acidic residues" evidence="1">
    <location>
        <begin position="8"/>
        <end position="33"/>
    </location>
</feature>
<feature type="compositionally biased region" description="Basic and acidic residues" evidence="1">
    <location>
        <begin position="43"/>
        <end position="77"/>
    </location>
</feature>
<evidence type="ECO:0000313" key="3">
    <source>
        <dbReference type="Proteomes" id="UP000053732"/>
    </source>
</evidence>
<organism evidence="2 3">
    <name type="scientific">Penicillium camemberti (strain FM 013)</name>
    <dbReference type="NCBI Taxonomy" id="1429867"/>
    <lineage>
        <taxon>Eukaryota</taxon>
        <taxon>Fungi</taxon>
        <taxon>Dikarya</taxon>
        <taxon>Ascomycota</taxon>
        <taxon>Pezizomycotina</taxon>
        <taxon>Eurotiomycetes</taxon>
        <taxon>Eurotiomycetidae</taxon>
        <taxon>Eurotiales</taxon>
        <taxon>Aspergillaceae</taxon>
        <taxon>Penicillium</taxon>
    </lineage>
</organism>
<proteinExistence type="predicted"/>
<keyword evidence="3" id="KW-1185">Reference proteome</keyword>
<accession>A0A0G4P623</accession>
<gene>
    <name evidence="2" type="ORF">PCAMFM013_S006g000283</name>
</gene>
<feature type="compositionally biased region" description="Low complexity" evidence="1">
    <location>
        <begin position="121"/>
        <end position="135"/>
    </location>
</feature>
<dbReference type="AlphaFoldDB" id="A0A0G4P623"/>
<evidence type="ECO:0000313" key="2">
    <source>
        <dbReference type="EMBL" id="CRL21743.1"/>
    </source>
</evidence>
<sequence length="198" mass="22999">MSSRLAQSRKEKGEKKREEDESRRREDARRDDYLDFMTKGLKRAFDLDRRRSASPRERQASPRERSPRRPREEESRRAPGPQSGRQDSRIPPPHPHYHQQAPGRGTSRAAASHGPRGQEFRGPQYQQRPGGQSSRAPGRHDSRAAELTQRGLPPPRRRLHASRWNPQAPPQEEASREASLRQWQRPQGPAIQDQPRRR</sequence>
<dbReference type="EMBL" id="HG793139">
    <property type="protein sequence ID" value="CRL21743.1"/>
    <property type="molecule type" value="Genomic_DNA"/>
</dbReference>